<dbReference type="EMBL" id="CALNXJ010000039">
    <property type="protein sequence ID" value="CAH3144613.1"/>
    <property type="molecule type" value="Genomic_DNA"/>
</dbReference>
<name>A0AAU9XDA1_9CNID</name>
<dbReference type="InterPro" id="IPR013098">
    <property type="entry name" value="Ig_I-set"/>
</dbReference>
<dbReference type="GO" id="GO:0007156">
    <property type="term" value="P:homophilic cell adhesion via plasma membrane adhesion molecules"/>
    <property type="evidence" value="ECO:0007669"/>
    <property type="project" value="TreeGrafter"/>
</dbReference>
<dbReference type="InterPro" id="IPR003598">
    <property type="entry name" value="Ig_sub2"/>
</dbReference>
<dbReference type="GO" id="GO:0030424">
    <property type="term" value="C:axon"/>
    <property type="evidence" value="ECO:0007669"/>
    <property type="project" value="TreeGrafter"/>
</dbReference>
<dbReference type="GO" id="GO:0050808">
    <property type="term" value="P:synapse organization"/>
    <property type="evidence" value="ECO:0007669"/>
    <property type="project" value="TreeGrafter"/>
</dbReference>
<accession>A0AAU9XDA1</accession>
<feature type="domain" description="Ig-like" evidence="2">
    <location>
        <begin position="178"/>
        <end position="270"/>
    </location>
</feature>
<dbReference type="InterPro" id="IPR013783">
    <property type="entry name" value="Ig-like_fold"/>
</dbReference>
<feature type="chain" id="PRO_5043516104" description="Ig-like domain-containing protein" evidence="1">
    <location>
        <begin position="32"/>
        <end position="275"/>
    </location>
</feature>
<dbReference type="SMART" id="SM00409">
    <property type="entry name" value="IG"/>
    <property type="match status" value="2"/>
</dbReference>
<feature type="non-terminal residue" evidence="3">
    <location>
        <position position="275"/>
    </location>
</feature>
<evidence type="ECO:0000313" key="3">
    <source>
        <dbReference type="EMBL" id="CAH3144613.1"/>
    </source>
</evidence>
<dbReference type="PROSITE" id="PS50835">
    <property type="entry name" value="IG_LIKE"/>
    <property type="match status" value="2"/>
</dbReference>
<dbReference type="PANTHER" id="PTHR45080">
    <property type="entry name" value="CONTACTIN 5"/>
    <property type="match status" value="1"/>
</dbReference>
<dbReference type="InterPro" id="IPR036179">
    <property type="entry name" value="Ig-like_dom_sf"/>
</dbReference>
<dbReference type="FunFam" id="2.60.40.10:FF:000612">
    <property type="entry name" value="palladin isoform X1"/>
    <property type="match status" value="1"/>
</dbReference>
<dbReference type="SMART" id="SM00408">
    <property type="entry name" value="IGc2"/>
    <property type="match status" value="2"/>
</dbReference>
<dbReference type="GO" id="GO:0008046">
    <property type="term" value="F:axon guidance receptor activity"/>
    <property type="evidence" value="ECO:0007669"/>
    <property type="project" value="TreeGrafter"/>
</dbReference>
<feature type="signal peptide" evidence="1">
    <location>
        <begin position="1"/>
        <end position="31"/>
    </location>
</feature>
<comment type="caution">
    <text evidence="3">The sequence shown here is derived from an EMBL/GenBank/DDBJ whole genome shotgun (WGS) entry which is preliminary data.</text>
</comment>
<reference evidence="3 4" key="1">
    <citation type="submission" date="2022-05" db="EMBL/GenBank/DDBJ databases">
        <authorList>
            <consortium name="Genoscope - CEA"/>
            <person name="William W."/>
        </authorList>
    </citation>
    <scope>NUCLEOTIDE SEQUENCE [LARGE SCALE GENOMIC DNA]</scope>
</reference>
<dbReference type="InterPro" id="IPR007110">
    <property type="entry name" value="Ig-like_dom"/>
</dbReference>
<dbReference type="AlphaFoldDB" id="A0AAU9XDA1"/>
<gene>
    <name evidence="3" type="ORF">PMEA_00021155</name>
</gene>
<proteinExistence type="predicted"/>
<dbReference type="GO" id="GO:0043025">
    <property type="term" value="C:neuronal cell body"/>
    <property type="evidence" value="ECO:0007669"/>
    <property type="project" value="TreeGrafter"/>
</dbReference>
<dbReference type="Gene3D" id="2.60.40.10">
    <property type="entry name" value="Immunoglobulins"/>
    <property type="match status" value="2"/>
</dbReference>
<evidence type="ECO:0000313" key="4">
    <source>
        <dbReference type="Proteomes" id="UP001159428"/>
    </source>
</evidence>
<feature type="domain" description="Ig-like" evidence="2">
    <location>
        <begin position="43"/>
        <end position="143"/>
    </location>
</feature>
<evidence type="ECO:0000259" key="2">
    <source>
        <dbReference type="PROSITE" id="PS50835"/>
    </source>
</evidence>
<sequence>MMVNTFWRGDTTKVILLQFLVANSLLQSVTGDAAACNTKSAIPEVKIFSSPPDRTQPIGAAINLTCEALPRDKDVLFPRRRVKYIQWYDPHGRPVGVKCQNSRLAKKLKCLLILKNLIVENFGNYTCEAENDYPGYCRRKSIEILPKGKTQIIPNTNKFGQENLSPPETTKAPHLLFPEVVENPKNQSALIGSNVTFNCTAMGLPTPAISWMKNNNSYAVTSNMRARVVSDNKNNHSQLIITEVKIEDGGKYQCVASNSAGERTSSAAFLYIKEL</sequence>
<evidence type="ECO:0000256" key="1">
    <source>
        <dbReference type="SAM" id="SignalP"/>
    </source>
</evidence>
<dbReference type="InterPro" id="IPR003599">
    <property type="entry name" value="Ig_sub"/>
</dbReference>
<dbReference type="GO" id="GO:0005886">
    <property type="term" value="C:plasma membrane"/>
    <property type="evidence" value="ECO:0007669"/>
    <property type="project" value="TreeGrafter"/>
</dbReference>
<organism evidence="3 4">
    <name type="scientific">Pocillopora meandrina</name>
    <dbReference type="NCBI Taxonomy" id="46732"/>
    <lineage>
        <taxon>Eukaryota</taxon>
        <taxon>Metazoa</taxon>
        <taxon>Cnidaria</taxon>
        <taxon>Anthozoa</taxon>
        <taxon>Hexacorallia</taxon>
        <taxon>Scleractinia</taxon>
        <taxon>Astrocoeniina</taxon>
        <taxon>Pocilloporidae</taxon>
        <taxon>Pocillopora</taxon>
    </lineage>
</organism>
<keyword evidence="4" id="KW-1185">Reference proteome</keyword>
<dbReference type="Pfam" id="PF07679">
    <property type="entry name" value="I-set"/>
    <property type="match status" value="1"/>
</dbReference>
<dbReference type="Proteomes" id="UP001159428">
    <property type="component" value="Unassembled WGS sequence"/>
</dbReference>
<keyword evidence="1" id="KW-0732">Signal</keyword>
<dbReference type="InterPro" id="IPR050958">
    <property type="entry name" value="Cell_Adh-Cytoskel_Orgn"/>
</dbReference>
<protein>
    <recommendedName>
        <fullName evidence="2">Ig-like domain-containing protein</fullName>
    </recommendedName>
</protein>
<dbReference type="PANTHER" id="PTHR45080:SF26">
    <property type="entry name" value="PALLADIN"/>
    <property type="match status" value="1"/>
</dbReference>
<dbReference type="SUPFAM" id="SSF48726">
    <property type="entry name" value="Immunoglobulin"/>
    <property type="match status" value="2"/>
</dbReference>